<feature type="transmembrane region" description="Helical" evidence="6">
    <location>
        <begin position="234"/>
        <end position="254"/>
    </location>
</feature>
<evidence type="ECO:0000256" key="4">
    <source>
        <dbReference type="ARBA" id="ARBA00022989"/>
    </source>
</evidence>
<dbReference type="GO" id="GO:0005886">
    <property type="term" value="C:plasma membrane"/>
    <property type="evidence" value="ECO:0007669"/>
    <property type="project" value="UniProtKB-SubCell"/>
</dbReference>
<feature type="transmembrane region" description="Helical" evidence="6">
    <location>
        <begin position="116"/>
        <end position="134"/>
    </location>
</feature>
<dbReference type="EMBL" id="JX684073">
    <property type="protein sequence ID" value="AGF92813.1"/>
    <property type="molecule type" value="Genomic_DNA"/>
</dbReference>
<keyword evidence="4 6" id="KW-1133">Transmembrane helix</keyword>
<feature type="transmembrane region" description="Helical" evidence="6">
    <location>
        <begin position="155"/>
        <end position="182"/>
    </location>
</feature>
<dbReference type="InterPro" id="IPR043428">
    <property type="entry name" value="LivM-like"/>
</dbReference>
<comment type="subcellular location">
    <subcellularLocation>
        <location evidence="1">Cell membrane</location>
        <topology evidence="1">Multi-pass membrane protein</topology>
    </subcellularLocation>
</comment>
<dbReference type="CDD" id="cd06581">
    <property type="entry name" value="TM_PBP1_LivM_like"/>
    <property type="match status" value="1"/>
</dbReference>
<keyword evidence="5 6" id="KW-0472">Membrane</keyword>
<evidence type="ECO:0000256" key="2">
    <source>
        <dbReference type="ARBA" id="ARBA00022475"/>
    </source>
</evidence>
<organism evidence="7">
    <name type="scientific">uncultured organism</name>
    <dbReference type="NCBI Taxonomy" id="155900"/>
    <lineage>
        <taxon>unclassified sequences</taxon>
        <taxon>environmental samples</taxon>
    </lineage>
</organism>
<proteinExistence type="predicted"/>
<name>M1QA12_9ZZZZ</name>
<gene>
    <name evidence="7" type="ORF">FLSS-1_0001</name>
</gene>
<sequence>PFTFFSLAFVMIVLSMFQKKLFRPASGGEGGILVPLPGILRSLWSLRIFEYGFLGLLALGLLVAIYKNTEKFSLIQRAGALTAGSGVAGFIFYFAINHLNYLKSAASFERLTANRYYLTLSFLVAIYFLIKRAVNSPVGKVWQSIRENETRTEVIGYNVFNYKLLALTVSGAVAGLAGGLYAPYLLTVSAANVFDPFLTIRALIFAVLGGLGTLKGAILGAGIILLLEHFLNPIIGGWTSILIGIIFIVVVFTMPRGITGKLSELRAKSFTETVKEVIK</sequence>
<dbReference type="PANTHER" id="PTHR30482:SF17">
    <property type="entry name" value="ABC TRANSPORTER ATP-BINDING PROTEIN"/>
    <property type="match status" value="1"/>
</dbReference>
<dbReference type="GO" id="GO:0015658">
    <property type="term" value="F:branched-chain amino acid transmembrane transporter activity"/>
    <property type="evidence" value="ECO:0007669"/>
    <property type="project" value="InterPro"/>
</dbReference>
<accession>M1QA12</accession>
<dbReference type="PANTHER" id="PTHR30482">
    <property type="entry name" value="HIGH-AFFINITY BRANCHED-CHAIN AMINO ACID TRANSPORT SYSTEM PERMEASE"/>
    <property type="match status" value="1"/>
</dbReference>
<evidence type="ECO:0000256" key="6">
    <source>
        <dbReference type="SAM" id="Phobius"/>
    </source>
</evidence>
<evidence type="ECO:0000313" key="7">
    <source>
        <dbReference type="EMBL" id="AGF92813.1"/>
    </source>
</evidence>
<feature type="transmembrane region" description="Helical" evidence="6">
    <location>
        <begin position="202"/>
        <end position="227"/>
    </location>
</feature>
<feature type="transmembrane region" description="Helical" evidence="6">
    <location>
        <begin position="78"/>
        <end position="96"/>
    </location>
</feature>
<keyword evidence="2" id="KW-1003">Cell membrane</keyword>
<feature type="non-terminal residue" evidence="7">
    <location>
        <position position="1"/>
    </location>
</feature>
<feature type="transmembrane region" description="Helical" evidence="6">
    <location>
        <begin position="48"/>
        <end position="66"/>
    </location>
</feature>
<dbReference type="Pfam" id="PF02653">
    <property type="entry name" value="BPD_transp_2"/>
    <property type="match status" value="1"/>
</dbReference>
<keyword evidence="3 6" id="KW-0812">Transmembrane</keyword>
<reference evidence="7" key="1">
    <citation type="journal article" date="2013" name="Syst. Appl. Microbiol.">
        <title>New insights into the archaeal diversity of a hypersaline microbial mat obtained by a metagenomic approach.</title>
        <authorList>
            <person name="Lopez-Lopez A."/>
            <person name="Richter M."/>
            <person name="Pena A."/>
            <person name="Tamames J."/>
            <person name="Rossello-Mora R."/>
        </authorList>
    </citation>
    <scope>NUCLEOTIDE SEQUENCE</scope>
</reference>
<evidence type="ECO:0000256" key="3">
    <source>
        <dbReference type="ARBA" id="ARBA00022692"/>
    </source>
</evidence>
<evidence type="ECO:0000256" key="1">
    <source>
        <dbReference type="ARBA" id="ARBA00004651"/>
    </source>
</evidence>
<dbReference type="InterPro" id="IPR001851">
    <property type="entry name" value="ABC_transp_permease"/>
</dbReference>
<dbReference type="AlphaFoldDB" id="M1QA12"/>
<evidence type="ECO:0000256" key="5">
    <source>
        <dbReference type="ARBA" id="ARBA00023136"/>
    </source>
</evidence>
<protein>
    <submittedName>
        <fullName evidence="7">Inner-membrane translocator</fullName>
    </submittedName>
</protein>